<evidence type="ECO:0000313" key="2">
    <source>
        <dbReference type="Proteomes" id="UP000033115"/>
    </source>
</evidence>
<gene>
    <name evidence="1" type="ORF">CSCA_4671</name>
</gene>
<reference evidence="1 2" key="1">
    <citation type="journal article" date="2015" name="J. Biotechnol.">
        <title>Complete genome sequence of a malodorant-producing acetogen, Clostridium scatologenes ATCC 25775(T).</title>
        <authorList>
            <person name="Zhu Z."/>
            <person name="Guo T."/>
            <person name="Zheng H."/>
            <person name="Song T."/>
            <person name="Ouyang P."/>
            <person name="Xie J."/>
        </authorList>
    </citation>
    <scope>NUCLEOTIDE SEQUENCE [LARGE SCALE GENOMIC DNA]</scope>
    <source>
        <strain evidence="1 2">ATCC 25775</strain>
    </source>
</reference>
<evidence type="ECO:0000313" key="1">
    <source>
        <dbReference type="EMBL" id="AKA71796.1"/>
    </source>
</evidence>
<dbReference type="HOGENOM" id="CLU_113224_0_0_9"/>
<name>A0A0E3GSB8_CLOSL</name>
<protein>
    <submittedName>
        <fullName evidence="1">Uncharacterized protein</fullName>
    </submittedName>
</protein>
<proteinExistence type="predicted"/>
<dbReference type="RefSeq" id="WP_242860957.1">
    <property type="nucleotide sequence ID" value="NZ_CP009933.1"/>
</dbReference>
<dbReference type="EMBL" id="CP009933">
    <property type="protein sequence ID" value="AKA71796.1"/>
    <property type="molecule type" value="Genomic_DNA"/>
</dbReference>
<keyword evidence="2" id="KW-1185">Reference proteome</keyword>
<dbReference type="Proteomes" id="UP000033115">
    <property type="component" value="Chromosome"/>
</dbReference>
<dbReference type="AlphaFoldDB" id="A0A0E3GSB8"/>
<sequence length="223" mass="26462">MIFITSYIGLNYLDNYNIYDIYLKWKNGTEPFQCFFKSTPFVSIKNYPNFIIKKFSIAYNETKEFNETKHIINKYKRDNTIFILDIPGSESIKFAYMLQNSLKIKPVLTFNAILHPYGLVQGEDFISNLITYGEKICDIKTEGYIFILDNCRYISDSTGTEENYFNNQYETTEEDMPSHELLKELNFDNVVYIYKTSIKEDISCYFDYLEHYSIKVNKYMIGE</sequence>
<dbReference type="STRING" id="1548.CSCA_4671"/>
<dbReference type="KEGG" id="csq:CSCA_4671"/>
<accession>A0A0E3GSB8</accession>
<organism evidence="1 2">
    <name type="scientific">Clostridium scatologenes</name>
    <dbReference type="NCBI Taxonomy" id="1548"/>
    <lineage>
        <taxon>Bacteria</taxon>
        <taxon>Bacillati</taxon>
        <taxon>Bacillota</taxon>
        <taxon>Clostridia</taxon>
        <taxon>Eubacteriales</taxon>
        <taxon>Clostridiaceae</taxon>
        <taxon>Clostridium</taxon>
    </lineage>
</organism>